<dbReference type="PANTHER" id="PTHR37535">
    <property type="entry name" value="FLUG DOMAIN PROTEIN"/>
    <property type="match status" value="1"/>
</dbReference>
<dbReference type="InterPro" id="IPR021842">
    <property type="entry name" value="DUF3435"/>
</dbReference>
<accession>A0A8S0XJM2</accession>
<protein>
    <submittedName>
        <fullName evidence="1">Uncharacterized protein</fullName>
    </submittedName>
</protein>
<reference evidence="1 2" key="1">
    <citation type="submission" date="2020-01" db="EMBL/GenBank/DDBJ databases">
        <authorList>
            <person name="Gupta K D."/>
        </authorList>
    </citation>
    <scope>NUCLEOTIDE SEQUENCE [LARGE SCALE GENOMIC DNA]</scope>
</reference>
<evidence type="ECO:0000313" key="1">
    <source>
        <dbReference type="EMBL" id="CAA7258612.1"/>
    </source>
</evidence>
<evidence type="ECO:0000313" key="2">
    <source>
        <dbReference type="Proteomes" id="UP000467700"/>
    </source>
</evidence>
<gene>
    <name evidence="1" type="ORF">AAE3_LOCUS1047</name>
</gene>
<dbReference type="Pfam" id="PF11917">
    <property type="entry name" value="DUF3435"/>
    <property type="match status" value="1"/>
</dbReference>
<dbReference type="PANTHER" id="PTHR37535:SF4">
    <property type="entry name" value="FLUG DOMAIN-CONTAINING PROTEIN"/>
    <property type="match status" value="1"/>
</dbReference>
<sequence length="247" mass="26976">MCNLRLMEAPPPQPLGALSKFQGDALNGMVAAPSRPSIKMAGGERQLVSYKGGSSPSCPCRILLTPSPSIAFSSPTTYLHSERQRLDLARCYLILAYKGCWLAEIVDGETPLPTNDVCWDELFGSQATLTLSAPPPPSPQDPPRDAQSKEIVRLLELETPSRGRPKALCNKDIQLMVVRLPDSDKDILTMSIKFSHHKGSDNRPKPYTYLLFHADQAGYLLPCQLMVSIAVLDDAFDSPTPTSVKAV</sequence>
<comment type="caution">
    <text evidence="1">The sequence shown here is derived from an EMBL/GenBank/DDBJ whole genome shotgun (WGS) entry which is preliminary data.</text>
</comment>
<dbReference type="Proteomes" id="UP000467700">
    <property type="component" value="Unassembled WGS sequence"/>
</dbReference>
<dbReference type="OrthoDB" id="3233000at2759"/>
<organism evidence="1 2">
    <name type="scientific">Cyclocybe aegerita</name>
    <name type="common">Black poplar mushroom</name>
    <name type="synonym">Agrocybe aegerita</name>
    <dbReference type="NCBI Taxonomy" id="1973307"/>
    <lineage>
        <taxon>Eukaryota</taxon>
        <taxon>Fungi</taxon>
        <taxon>Dikarya</taxon>
        <taxon>Basidiomycota</taxon>
        <taxon>Agaricomycotina</taxon>
        <taxon>Agaricomycetes</taxon>
        <taxon>Agaricomycetidae</taxon>
        <taxon>Agaricales</taxon>
        <taxon>Agaricineae</taxon>
        <taxon>Bolbitiaceae</taxon>
        <taxon>Cyclocybe</taxon>
    </lineage>
</organism>
<dbReference type="EMBL" id="CACVBS010000002">
    <property type="protein sequence ID" value="CAA7258612.1"/>
    <property type="molecule type" value="Genomic_DNA"/>
</dbReference>
<proteinExistence type="predicted"/>
<name>A0A8S0XJM2_CYCAE</name>
<dbReference type="AlphaFoldDB" id="A0A8S0XJM2"/>
<keyword evidence="2" id="KW-1185">Reference proteome</keyword>